<name>B2JBE4_NOSP7</name>
<dbReference type="PhylomeDB" id="B2JBE4"/>
<reference evidence="3" key="1">
    <citation type="submission" date="2008-04" db="EMBL/GenBank/DDBJ databases">
        <title>Complete sequence of plasmid 2 of Nostoc punctiforme ATCC 29133.</title>
        <authorList>
            <consortium name="US DOE Joint Genome Institute"/>
            <person name="Copeland A."/>
            <person name="Lucas S."/>
            <person name="Lapidus A."/>
            <person name="Glavina del Rio T."/>
            <person name="Dalin E."/>
            <person name="Tice H."/>
            <person name="Pitluck S."/>
            <person name="Chain P."/>
            <person name="Malfatti S."/>
            <person name="Shin M."/>
            <person name="Vergez L."/>
            <person name="Schmutz J."/>
            <person name="Larimer F."/>
            <person name="Land M."/>
            <person name="Hauser L."/>
            <person name="Kyrpides N."/>
            <person name="Kim E."/>
            <person name="Meeks J.C."/>
            <person name="Elhai J."/>
            <person name="Campbell E.L."/>
            <person name="Thiel T."/>
            <person name="Longmire J."/>
            <person name="Potts M."/>
            <person name="Atlas R."/>
        </authorList>
    </citation>
    <scope>NUCLEOTIDE SEQUENCE [LARGE SCALE GENOMIC DNA]</scope>
    <source>
        <strain evidence="3">ATCC 29133 / PCC 73102</strain>
        <plasmid evidence="3">Plasmid pNPUN02</plasmid>
    </source>
</reference>
<evidence type="ECO:0000313" key="2">
    <source>
        <dbReference type="EMBL" id="ACC85248.1"/>
    </source>
</evidence>
<evidence type="ECO:0000259" key="1">
    <source>
        <dbReference type="Pfam" id="PF04383"/>
    </source>
</evidence>
<dbReference type="EMBL" id="CP001039">
    <property type="protein sequence ID" value="ACC85248.1"/>
    <property type="molecule type" value="Genomic_DNA"/>
</dbReference>
<organism evidence="2 3">
    <name type="scientific">Nostoc punctiforme (strain ATCC 29133 / PCC 73102)</name>
    <dbReference type="NCBI Taxonomy" id="63737"/>
    <lineage>
        <taxon>Bacteria</taxon>
        <taxon>Bacillati</taxon>
        <taxon>Cyanobacteriota</taxon>
        <taxon>Cyanophyceae</taxon>
        <taxon>Nostocales</taxon>
        <taxon>Nostocaceae</taxon>
        <taxon>Nostoc</taxon>
    </lineage>
</organism>
<dbReference type="KEGG" id="npu:Npun_BF109"/>
<dbReference type="InterPro" id="IPR018004">
    <property type="entry name" value="KilA/APSES_HTH"/>
</dbReference>
<dbReference type="Pfam" id="PF04383">
    <property type="entry name" value="KilA-N"/>
    <property type="match status" value="1"/>
</dbReference>
<geneLocation type="plasmid" evidence="2 3">
    <name>pNPUN02</name>
</geneLocation>
<keyword evidence="3" id="KW-1185">Reference proteome</keyword>
<evidence type="ECO:0000313" key="3">
    <source>
        <dbReference type="Proteomes" id="UP000001191"/>
    </source>
</evidence>
<protein>
    <recommendedName>
        <fullName evidence="1">KilA/APSES-type HTH DNA-binding domain-containing protein</fullName>
    </recommendedName>
</protein>
<gene>
    <name evidence="2" type="ordered locus">Npun_BF109</name>
</gene>
<dbReference type="RefSeq" id="WP_012413257.1">
    <property type="nucleotide sequence ID" value="NC_010632.1"/>
</dbReference>
<keyword evidence="2" id="KW-0614">Plasmid</keyword>
<dbReference type="Proteomes" id="UP000001191">
    <property type="component" value="Plasmid pNPUN02"/>
</dbReference>
<dbReference type="AlphaFoldDB" id="B2JBE4"/>
<dbReference type="HOGENOM" id="CLU_1037601_0_0_3"/>
<accession>B2JBE4</accession>
<proteinExistence type="predicted"/>
<dbReference type="EnsemblBacteria" id="ACC85248">
    <property type="protein sequence ID" value="ACC85248"/>
    <property type="gene ID" value="Npun_BF109"/>
</dbReference>
<feature type="domain" description="KilA/APSES-type HTH DNA-binding" evidence="1">
    <location>
        <begin position="48"/>
        <end position="110"/>
    </location>
</feature>
<sequence length="272" mass="30331">MNYVDTLMAQLRNSANAPRWRNRKIQYPKGLCECNPDVRGKWETLGTLQRKSTKAYWLELSNDIGIPISSLIIEVEGRGSIQGTWVYPEVAIDLAQWVSIPFRIWANRTLMKVMFSSEVEQEPIPEQEKPLKALAPSHEAAQLALLVGEFAGLEKSLTAQLAVNAATKVNPALKPAADELKTAIAITNVSDDAYLKPTDIGKKVGMSAVAVNNRLVHAGLQYRTDDKKIPYRPTESGKEWGRMVSAVAKGSNQTVFQLRWLPTITQLFNERN</sequence>